<name>A0A2P2PE68_RHIMU</name>
<dbReference type="EMBL" id="GGEC01072539">
    <property type="protein sequence ID" value="MBX53023.1"/>
    <property type="molecule type" value="Transcribed_RNA"/>
</dbReference>
<sequence>MKKLSKEYQTNTHLDLQNTKLWHMQPTFQIPNQEIASLRSQINSNRHSQFLTSQAYLTNKSNGELIK</sequence>
<proteinExistence type="predicted"/>
<accession>A0A2P2PE68</accession>
<organism evidence="1">
    <name type="scientific">Rhizophora mucronata</name>
    <name type="common">Asiatic mangrove</name>
    <dbReference type="NCBI Taxonomy" id="61149"/>
    <lineage>
        <taxon>Eukaryota</taxon>
        <taxon>Viridiplantae</taxon>
        <taxon>Streptophyta</taxon>
        <taxon>Embryophyta</taxon>
        <taxon>Tracheophyta</taxon>
        <taxon>Spermatophyta</taxon>
        <taxon>Magnoliopsida</taxon>
        <taxon>eudicotyledons</taxon>
        <taxon>Gunneridae</taxon>
        <taxon>Pentapetalae</taxon>
        <taxon>rosids</taxon>
        <taxon>fabids</taxon>
        <taxon>Malpighiales</taxon>
        <taxon>Rhizophoraceae</taxon>
        <taxon>Rhizophora</taxon>
    </lineage>
</organism>
<reference evidence="1" key="1">
    <citation type="submission" date="2018-02" db="EMBL/GenBank/DDBJ databases">
        <title>Rhizophora mucronata_Transcriptome.</title>
        <authorList>
            <person name="Meera S.P."/>
            <person name="Sreeshan A."/>
            <person name="Augustine A."/>
        </authorList>
    </citation>
    <scope>NUCLEOTIDE SEQUENCE</scope>
    <source>
        <tissue evidence="1">Leaf</tissue>
    </source>
</reference>
<dbReference type="AlphaFoldDB" id="A0A2P2PE68"/>
<protein>
    <submittedName>
        <fullName evidence="1">Uncharacterized protein</fullName>
    </submittedName>
</protein>
<evidence type="ECO:0000313" key="1">
    <source>
        <dbReference type="EMBL" id="MBX53023.1"/>
    </source>
</evidence>